<comment type="caution">
    <text evidence="2">The sequence shown here is derived from an EMBL/GenBank/DDBJ whole genome shotgun (WGS) entry which is preliminary data.</text>
</comment>
<sequence>MNRNTIALIYTGILTLCFFVFGTIDILDYFIIKIILFLALIALLLYCIYILVDKNENHPE</sequence>
<reference evidence="3" key="1">
    <citation type="journal article" date="2019" name="Int. J. Syst. Evol. Microbiol.">
        <title>The Global Catalogue of Microorganisms (GCM) 10K type strain sequencing project: providing services to taxonomists for standard genome sequencing and annotation.</title>
        <authorList>
            <consortium name="The Broad Institute Genomics Platform"/>
            <consortium name="The Broad Institute Genome Sequencing Center for Infectious Disease"/>
            <person name="Wu L."/>
            <person name="Ma J."/>
        </authorList>
    </citation>
    <scope>NUCLEOTIDE SEQUENCE [LARGE SCALE GENOMIC DNA]</scope>
    <source>
        <strain evidence="3">CCUG 63682</strain>
    </source>
</reference>
<keyword evidence="3" id="KW-1185">Reference proteome</keyword>
<evidence type="ECO:0000256" key="1">
    <source>
        <dbReference type="SAM" id="Phobius"/>
    </source>
</evidence>
<keyword evidence="1" id="KW-0472">Membrane</keyword>
<name>A0ABV9MZ42_9FLAO</name>
<accession>A0ABV9MZ42</accession>
<protein>
    <submittedName>
        <fullName evidence="2">Uncharacterized protein</fullName>
    </submittedName>
</protein>
<keyword evidence="1" id="KW-0812">Transmembrane</keyword>
<evidence type="ECO:0000313" key="2">
    <source>
        <dbReference type="EMBL" id="MFC4721311.1"/>
    </source>
</evidence>
<dbReference type="RefSeq" id="WP_387960888.1">
    <property type="nucleotide sequence ID" value="NZ_JBHSGP010000005.1"/>
</dbReference>
<feature type="transmembrane region" description="Helical" evidence="1">
    <location>
        <begin position="30"/>
        <end position="52"/>
    </location>
</feature>
<proteinExistence type="predicted"/>
<dbReference type="Proteomes" id="UP001595953">
    <property type="component" value="Unassembled WGS sequence"/>
</dbReference>
<keyword evidence="1" id="KW-1133">Transmembrane helix</keyword>
<evidence type="ECO:0000313" key="3">
    <source>
        <dbReference type="Proteomes" id="UP001595953"/>
    </source>
</evidence>
<feature type="transmembrane region" description="Helical" evidence="1">
    <location>
        <begin position="7"/>
        <end position="24"/>
    </location>
</feature>
<organism evidence="2 3">
    <name type="scientific">Geojedonia litorea</name>
    <dbReference type="NCBI Taxonomy" id="1268269"/>
    <lineage>
        <taxon>Bacteria</taxon>
        <taxon>Pseudomonadati</taxon>
        <taxon>Bacteroidota</taxon>
        <taxon>Flavobacteriia</taxon>
        <taxon>Flavobacteriales</taxon>
        <taxon>Flavobacteriaceae</taxon>
        <taxon>Geojedonia</taxon>
    </lineage>
</organism>
<gene>
    <name evidence="2" type="ORF">ACFO5O_03175</name>
</gene>
<dbReference type="EMBL" id="JBHSGP010000005">
    <property type="protein sequence ID" value="MFC4721311.1"/>
    <property type="molecule type" value="Genomic_DNA"/>
</dbReference>